<dbReference type="GO" id="GO:0005801">
    <property type="term" value="C:cis-Golgi network"/>
    <property type="evidence" value="ECO:0007669"/>
    <property type="project" value="UniProtKB-ARBA"/>
</dbReference>
<dbReference type="EMBL" id="CABFWN010000006">
    <property type="protein sequence ID" value="VUG20083.1"/>
    <property type="molecule type" value="Genomic_DNA"/>
</dbReference>
<accession>A0A7D9H2B7</accession>
<dbReference type="GO" id="GO:0034599">
    <property type="term" value="P:cellular response to oxidative stress"/>
    <property type="evidence" value="ECO:0007669"/>
    <property type="project" value="TreeGrafter"/>
</dbReference>
<dbReference type="FunFam" id="3.40.30.10:FF:000093">
    <property type="entry name" value="Glutaredoxin 2"/>
    <property type="match status" value="1"/>
</dbReference>
<dbReference type="InterPro" id="IPR002109">
    <property type="entry name" value="Glutaredoxin"/>
</dbReference>
<dbReference type="InterPro" id="IPR036249">
    <property type="entry name" value="Thioredoxin-like_sf"/>
</dbReference>
<evidence type="ECO:0000313" key="4">
    <source>
        <dbReference type="EMBL" id="VUG20083.1"/>
    </source>
</evidence>
<evidence type="ECO:0000256" key="2">
    <source>
        <dbReference type="SAM" id="MobiDB-lite"/>
    </source>
</evidence>
<dbReference type="PANTHER" id="PTHR45694:SF5">
    <property type="entry name" value="GLUTAREDOXIN 2"/>
    <property type="match status" value="1"/>
</dbReference>
<evidence type="ECO:0000313" key="5">
    <source>
        <dbReference type="Proteomes" id="UP000478008"/>
    </source>
</evidence>
<feature type="domain" description="Glutaredoxin" evidence="3">
    <location>
        <begin position="291"/>
        <end position="354"/>
    </location>
</feature>
<comment type="similarity">
    <text evidence="1">Belongs to the glutaredoxin family. Monothiol subfamily.</text>
</comment>
<organism evidence="4 5">
    <name type="scientific">Dekkera bruxellensis</name>
    <name type="common">Brettanomyces custersii</name>
    <dbReference type="NCBI Taxonomy" id="5007"/>
    <lineage>
        <taxon>Eukaryota</taxon>
        <taxon>Fungi</taxon>
        <taxon>Dikarya</taxon>
        <taxon>Ascomycota</taxon>
        <taxon>Saccharomycotina</taxon>
        <taxon>Pichiomycetes</taxon>
        <taxon>Pichiales</taxon>
        <taxon>Pichiaceae</taxon>
        <taxon>Brettanomyces</taxon>
    </lineage>
</organism>
<dbReference type="GO" id="GO:0004362">
    <property type="term" value="F:glutathione-disulfide reductase (NADPH) activity"/>
    <property type="evidence" value="ECO:0007669"/>
    <property type="project" value="UniProtKB-ARBA"/>
</dbReference>
<feature type="compositionally biased region" description="Low complexity" evidence="2">
    <location>
        <begin position="141"/>
        <end position="172"/>
    </location>
</feature>
<dbReference type="GO" id="GO:0000324">
    <property type="term" value="C:fungal-type vacuole"/>
    <property type="evidence" value="ECO:0007669"/>
    <property type="project" value="TreeGrafter"/>
</dbReference>
<keyword evidence="5" id="KW-1185">Reference proteome</keyword>
<dbReference type="InterPro" id="IPR014025">
    <property type="entry name" value="Glutaredoxin_subgr"/>
</dbReference>
<name>A0A7D9H2B7_DEKBR</name>
<dbReference type="SUPFAM" id="SSF52833">
    <property type="entry name" value="Thioredoxin-like"/>
    <property type="match status" value="1"/>
</dbReference>
<dbReference type="PANTHER" id="PTHR45694">
    <property type="entry name" value="GLUTAREDOXIN 2"/>
    <property type="match status" value="1"/>
</dbReference>
<feature type="compositionally biased region" description="Basic and acidic residues" evidence="2">
    <location>
        <begin position="246"/>
        <end position="255"/>
    </location>
</feature>
<dbReference type="GO" id="GO:0005796">
    <property type="term" value="C:Golgi lumen"/>
    <property type="evidence" value="ECO:0007669"/>
    <property type="project" value="TreeGrafter"/>
</dbReference>
<feature type="region of interest" description="Disordered" evidence="2">
    <location>
        <begin position="47"/>
        <end position="275"/>
    </location>
</feature>
<dbReference type="PRINTS" id="PR00160">
    <property type="entry name" value="GLUTAREDOXIN"/>
</dbReference>
<dbReference type="Gene3D" id="3.40.30.10">
    <property type="entry name" value="Glutaredoxin"/>
    <property type="match status" value="1"/>
</dbReference>
<feature type="compositionally biased region" description="Basic and acidic residues" evidence="2">
    <location>
        <begin position="173"/>
        <end position="189"/>
    </location>
</feature>
<proteinExistence type="inferred from homology"/>
<evidence type="ECO:0000256" key="1">
    <source>
        <dbReference type="ARBA" id="ARBA00009630"/>
    </source>
</evidence>
<feature type="compositionally biased region" description="Basic and acidic residues" evidence="2">
    <location>
        <begin position="110"/>
        <end position="131"/>
    </location>
</feature>
<dbReference type="CDD" id="cd03419">
    <property type="entry name" value="GRX_GRXh_1_2_like"/>
    <property type="match status" value="1"/>
</dbReference>
<dbReference type="Proteomes" id="UP000478008">
    <property type="component" value="Unassembled WGS sequence"/>
</dbReference>
<dbReference type="AlphaFoldDB" id="A0A7D9H2B7"/>
<dbReference type="Pfam" id="PF00462">
    <property type="entry name" value="Glutaredoxin"/>
    <property type="match status" value="1"/>
</dbReference>
<reference evidence="4 5" key="1">
    <citation type="submission" date="2019-07" db="EMBL/GenBank/DDBJ databases">
        <authorList>
            <person name="Friedrich A."/>
            <person name="Schacherer J."/>
        </authorList>
    </citation>
    <scope>NUCLEOTIDE SEQUENCE [LARGE SCALE GENOMIC DNA]</scope>
</reference>
<sequence length="394" mass="42808">MSSILLTARKRRILGVAALCLFIILLISVTGTATSGKQQALAKVQSTLQEGSQSSSDPSKLVPENVVNEDDDSKSGKVGDSYNQNSKGQEGNEEEPIRVNTKKLNNANEMVKDEKSGIIDESKVKQAEENKGSLGDIPLMAGDDAAVAAAAGRAKQGQGDENSDESSLPSSSDSKKENGAQLKGDDTLREAVSSEDVGSSATAPPVTAIQADKQLRSSRKKPEVEEDNVLVDVEDDEDQQADESSESNKELKQQLDNDVEDSFDSKEKKEKKEKGFDAAREFQEIMQLSPVVIFSKTYCPYSKGLKELLKSSYEITPSPAIVELDMHKYGPQLQEYVGKRTGRRTVPNLMVKGVSRGGFDDIIELHKEGTFVKNFMEWAGNAAKIEKINAPSNS</sequence>
<feature type="compositionally biased region" description="Acidic residues" evidence="2">
    <location>
        <begin position="224"/>
        <end position="245"/>
    </location>
</feature>
<feature type="compositionally biased region" description="Basic and acidic residues" evidence="2">
    <location>
        <begin position="263"/>
        <end position="275"/>
    </location>
</feature>
<feature type="compositionally biased region" description="Polar residues" evidence="2">
    <location>
        <begin position="47"/>
        <end position="58"/>
    </location>
</feature>
<gene>
    <name evidence="4" type="ORF">DEBR0S6_07514G</name>
</gene>
<dbReference type="PROSITE" id="PS51354">
    <property type="entry name" value="GLUTAREDOXIN_2"/>
    <property type="match status" value="1"/>
</dbReference>
<protein>
    <submittedName>
        <fullName evidence="4">DEBR0S6_07514g1_1</fullName>
    </submittedName>
</protein>
<evidence type="ECO:0000259" key="3">
    <source>
        <dbReference type="Pfam" id="PF00462"/>
    </source>
</evidence>